<dbReference type="Proteomes" id="UP000000852">
    <property type="component" value="Chromosome"/>
</dbReference>
<dbReference type="Gene3D" id="2.60.120.1440">
    <property type="match status" value="1"/>
</dbReference>
<dbReference type="KEGG" id="phe:Phep_0327"/>
<dbReference type="EMBL" id="CP001681">
    <property type="protein sequence ID" value="ACU02551.1"/>
    <property type="molecule type" value="Genomic_DNA"/>
</dbReference>
<dbReference type="AlphaFoldDB" id="C6XZ69"/>
<dbReference type="InterPro" id="IPR006860">
    <property type="entry name" value="FecR"/>
</dbReference>
<dbReference type="PANTHER" id="PTHR30273:SF2">
    <property type="entry name" value="PROTEIN FECR"/>
    <property type="match status" value="1"/>
</dbReference>
<dbReference type="InterPro" id="IPR012373">
    <property type="entry name" value="Ferrdict_sens_TM"/>
</dbReference>
<feature type="domain" description="Protein FecR C-terminal" evidence="3">
    <location>
        <begin position="318"/>
        <end position="386"/>
    </location>
</feature>
<feature type="transmembrane region" description="Helical" evidence="1">
    <location>
        <begin position="80"/>
        <end position="100"/>
    </location>
</feature>
<evidence type="ECO:0000313" key="4">
    <source>
        <dbReference type="EMBL" id="ACU02551.1"/>
    </source>
</evidence>
<protein>
    <submittedName>
        <fullName evidence="4">FecR protein</fullName>
    </submittedName>
</protein>
<dbReference type="STRING" id="485917.Phep_0327"/>
<name>C6XZ69_PEDHD</name>
<evidence type="ECO:0000313" key="5">
    <source>
        <dbReference type="Proteomes" id="UP000000852"/>
    </source>
</evidence>
<dbReference type="OrthoDB" id="1099963at2"/>
<evidence type="ECO:0000256" key="1">
    <source>
        <dbReference type="SAM" id="Phobius"/>
    </source>
</evidence>
<dbReference type="Gene3D" id="3.55.50.30">
    <property type="match status" value="1"/>
</dbReference>
<dbReference type="Pfam" id="PF04773">
    <property type="entry name" value="FecR"/>
    <property type="match status" value="1"/>
</dbReference>
<dbReference type="Pfam" id="PF16344">
    <property type="entry name" value="FecR_C"/>
    <property type="match status" value="1"/>
</dbReference>
<dbReference type="PANTHER" id="PTHR30273">
    <property type="entry name" value="PERIPLASMIC SIGNAL SENSOR AND SIGMA FACTOR ACTIVATOR FECR-RELATED"/>
    <property type="match status" value="1"/>
</dbReference>
<dbReference type="GO" id="GO:0016989">
    <property type="term" value="F:sigma factor antagonist activity"/>
    <property type="evidence" value="ECO:0007669"/>
    <property type="project" value="TreeGrafter"/>
</dbReference>
<accession>C6XZ69</accession>
<feature type="domain" description="FecR protein" evidence="2">
    <location>
        <begin position="181"/>
        <end position="276"/>
    </location>
</feature>
<gene>
    <name evidence="4" type="ordered locus">Phep_0327</name>
</gene>
<dbReference type="RefSeq" id="WP_012780504.1">
    <property type="nucleotide sequence ID" value="NC_013061.1"/>
</dbReference>
<evidence type="ECO:0000259" key="2">
    <source>
        <dbReference type="Pfam" id="PF04773"/>
    </source>
</evidence>
<evidence type="ECO:0000259" key="3">
    <source>
        <dbReference type="Pfam" id="PF16344"/>
    </source>
</evidence>
<sequence>MNRTEFEHLAKEYLEGSISPGDEKRLLAYYDAIQQKDMDWDEEEMGPQQQLKMELYQKVLEDIARHEELKPAGKPGLVRLNWIAVAAVLAVASMTFFFYVKKASLPPVKHVSAGIEDVLPGGNKAVLTLADGSEVSLDDTEDGVVTTQGNIIVDKNKDGQLIYRVRSAGGNSAEAKPVYNTIRTPHGGQYQLVLSDQTKVWLNAGSSIKFPTVFIGNERCVTVKGEAYFEVAKDKRRPFKVFSAQQQIEVLGTHFNVNAYEDEAEVKTTLLEGAVKIVYGNLSRVIKPGQQARLLEETGKMELAEVDIEEAVSWKNGYFMFDNEDIHSVMRKISRWYDVEVVFLNNQISERFGGTVSKFENVSQVLKILEVTGTIHFKIDGRRIIVMQ</sequence>
<dbReference type="eggNOG" id="COG3712">
    <property type="taxonomic scope" value="Bacteria"/>
</dbReference>
<keyword evidence="1" id="KW-1133">Transmembrane helix</keyword>
<dbReference type="HOGENOM" id="CLU_050192_1_0_10"/>
<keyword evidence="5" id="KW-1185">Reference proteome</keyword>
<keyword evidence="1" id="KW-0812">Transmembrane</keyword>
<reference evidence="4 5" key="1">
    <citation type="journal article" date="2009" name="Stand. Genomic Sci.">
        <title>Complete genome sequence of Pedobacter heparinus type strain (HIM 762-3).</title>
        <authorList>
            <person name="Han C."/>
            <person name="Spring S."/>
            <person name="Lapidus A."/>
            <person name="Del Rio T.G."/>
            <person name="Tice H."/>
            <person name="Copeland A."/>
            <person name="Cheng J.F."/>
            <person name="Lucas S."/>
            <person name="Chen F."/>
            <person name="Nolan M."/>
            <person name="Bruce D."/>
            <person name="Goodwin L."/>
            <person name="Pitluck S."/>
            <person name="Ivanova N."/>
            <person name="Mavromatis K."/>
            <person name="Mikhailova N."/>
            <person name="Pati A."/>
            <person name="Chen A."/>
            <person name="Palaniappan K."/>
            <person name="Land M."/>
            <person name="Hauser L."/>
            <person name="Chang Y.J."/>
            <person name="Jeffries C.C."/>
            <person name="Saunders E."/>
            <person name="Chertkov O."/>
            <person name="Brettin T."/>
            <person name="Goker M."/>
            <person name="Rohde M."/>
            <person name="Bristow J."/>
            <person name="Eisen J.A."/>
            <person name="Markowitz V."/>
            <person name="Hugenholtz P."/>
            <person name="Kyrpides N.C."/>
            <person name="Klenk H.P."/>
            <person name="Detter J.C."/>
        </authorList>
    </citation>
    <scope>NUCLEOTIDE SEQUENCE [LARGE SCALE GENOMIC DNA]</scope>
    <source>
        <strain evidence="5">ATCC 13125 / DSM 2366 / CIP 104194 / JCM 7457 / NBRC 12017 / NCIMB 9290 / NRRL B-14731 / HIM 762-3</strain>
    </source>
</reference>
<dbReference type="InterPro" id="IPR032508">
    <property type="entry name" value="FecR_C"/>
</dbReference>
<keyword evidence="1" id="KW-0472">Membrane</keyword>
<dbReference type="FunFam" id="2.60.120.1440:FF:000001">
    <property type="entry name" value="Putative anti-sigma factor"/>
    <property type="match status" value="1"/>
</dbReference>
<proteinExistence type="predicted"/>
<organism evidence="4 5">
    <name type="scientific">Pedobacter heparinus (strain ATCC 13125 / DSM 2366 / CIP 104194 / JCM 7457 / NBRC 12017 / NCIMB 9290 / NRRL B-14731 / HIM 762-3)</name>
    <dbReference type="NCBI Taxonomy" id="485917"/>
    <lineage>
        <taxon>Bacteria</taxon>
        <taxon>Pseudomonadati</taxon>
        <taxon>Bacteroidota</taxon>
        <taxon>Sphingobacteriia</taxon>
        <taxon>Sphingobacteriales</taxon>
        <taxon>Sphingobacteriaceae</taxon>
        <taxon>Pedobacter</taxon>
    </lineage>
</organism>